<dbReference type="GO" id="GO:0016616">
    <property type="term" value="F:oxidoreductase activity, acting on the CH-OH group of donors, NAD or NADP as acceptor"/>
    <property type="evidence" value="ECO:0007669"/>
    <property type="project" value="InterPro"/>
</dbReference>
<feature type="domain" description="3-hydroxyacyl-CoA dehydrogenase NAD binding" evidence="3">
    <location>
        <begin position="13"/>
        <end position="189"/>
    </location>
</feature>
<protein>
    <recommendedName>
        <fullName evidence="6">Dehydrogenase</fullName>
    </recommendedName>
</protein>
<dbReference type="Gene3D" id="2.120.10.30">
    <property type="entry name" value="TolB, C-terminal domain"/>
    <property type="match status" value="2"/>
</dbReference>
<dbReference type="InterPro" id="IPR006176">
    <property type="entry name" value="3-OHacyl-CoA_DH_NAD-bd"/>
</dbReference>
<dbReference type="Gene3D" id="1.10.1040.10">
    <property type="entry name" value="N-(1-d-carboxylethyl)-l-norvaline Dehydrogenase, domain 2"/>
    <property type="match status" value="1"/>
</dbReference>
<evidence type="ECO:0000313" key="4">
    <source>
        <dbReference type="EMBL" id="KAK4183952.1"/>
    </source>
</evidence>
<dbReference type="SUPFAM" id="SSF51735">
    <property type="entry name" value="NAD(P)-binding Rossmann-fold domains"/>
    <property type="match status" value="1"/>
</dbReference>
<sequence>MAWQPPVISSRPVAVLGAGVLGRRIACTFVSGGYNVHIRDPSAEARQAAIQYIDENKIPYQQNLPKTTGIVVPGSYSASEDIETAVKEAWLVIEAVPEKIELKIDTFAELDAKAPADCILGSNSSSFKSSLMLAKVANPDRRRLICNVHYTMPPNIRTVELMTDGETDPAVFPFLSDVLTRCGMLPATARKESTGFIFNRLWAAIKREILMILAEGVSDIAEVDRLWEHMFKAEVLPGKLMDQVGLDTVAFIEDNYINERRLDPTLTVDWLRENYINKGRLGLKSGDAGGLYPSVAPVPAKPTEPTLYFLDVGLGGNLDKMEHVSTNGKIIRRNGDTGKVETLVTGLPAPDGIDIAPSTGRMYWTNMGAHPSARDGSVMSAKLDGTDVQVVIPPGGVFTPKQAIVIGEKLYFCDREGMGVHRVGLDGQDHEVLVQRSSPSDNVADLVSIPSWCVGITVDEKRGKIYWTQKGPSKSNSGRIFRAGIDIPAGEKAATRSDIEPVFEHLPEPIDLEIDAETETLYWTDRGEHPRGSSLNTAFVGKLKSRPEILARHFHEPIGLKLDLSRGRVFVTDLGGSVYIVDVETRKKEVLFTDDGSYTGICFLG</sequence>
<dbReference type="InterPro" id="IPR000033">
    <property type="entry name" value="LDLR_classB_rpt"/>
</dbReference>
<organism evidence="4 5">
    <name type="scientific">Podospora australis</name>
    <dbReference type="NCBI Taxonomy" id="1536484"/>
    <lineage>
        <taxon>Eukaryota</taxon>
        <taxon>Fungi</taxon>
        <taxon>Dikarya</taxon>
        <taxon>Ascomycota</taxon>
        <taxon>Pezizomycotina</taxon>
        <taxon>Sordariomycetes</taxon>
        <taxon>Sordariomycetidae</taxon>
        <taxon>Sordariales</taxon>
        <taxon>Podosporaceae</taxon>
        <taxon>Podospora</taxon>
    </lineage>
</organism>
<dbReference type="PANTHER" id="PTHR48075">
    <property type="entry name" value="3-HYDROXYACYL-COA DEHYDROGENASE FAMILY PROTEIN"/>
    <property type="match status" value="1"/>
</dbReference>
<dbReference type="EMBL" id="MU864513">
    <property type="protein sequence ID" value="KAK4183952.1"/>
    <property type="molecule type" value="Genomic_DNA"/>
</dbReference>
<evidence type="ECO:0000259" key="3">
    <source>
        <dbReference type="Pfam" id="PF02737"/>
    </source>
</evidence>
<dbReference type="SMART" id="SM00135">
    <property type="entry name" value="LY"/>
    <property type="match status" value="4"/>
</dbReference>
<dbReference type="InterPro" id="IPR013328">
    <property type="entry name" value="6PGD_dom2"/>
</dbReference>
<keyword evidence="1" id="KW-0560">Oxidoreductase</keyword>
<reference evidence="4" key="1">
    <citation type="journal article" date="2023" name="Mol. Phylogenet. Evol.">
        <title>Genome-scale phylogeny and comparative genomics of the fungal order Sordariales.</title>
        <authorList>
            <person name="Hensen N."/>
            <person name="Bonometti L."/>
            <person name="Westerberg I."/>
            <person name="Brannstrom I.O."/>
            <person name="Guillou S."/>
            <person name="Cros-Aarteil S."/>
            <person name="Calhoun S."/>
            <person name="Haridas S."/>
            <person name="Kuo A."/>
            <person name="Mondo S."/>
            <person name="Pangilinan J."/>
            <person name="Riley R."/>
            <person name="LaButti K."/>
            <person name="Andreopoulos B."/>
            <person name="Lipzen A."/>
            <person name="Chen C."/>
            <person name="Yan M."/>
            <person name="Daum C."/>
            <person name="Ng V."/>
            <person name="Clum A."/>
            <person name="Steindorff A."/>
            <person name="Ohm R.A."/>
            <person name="Martin F."/>
            <person name="Silar P."/>
            <person name="Natvig D.O."/>
            <person name="Lalanne C."/>
            <person name="Gautier V."/>
            <person name="Ament-Velasquez S.L."/>
            <person name="Kruys A."/>
            <person name="Hutchinson M.I."/>
            <person name="Powell A.J."/>
            <person name="Barry K."/>
            <person name="Miller A.N."/>
            <person name="Grigoriev I.V."/>
            <person name="Debuchy R."/>
            <person name="Gladieux P."/>
            <person name="Hiltunen Thoren M."/>
            <person name="Johannesson H."/>
        </authorList>
    </citation>
    <scope>NUCLEOTIDE SEQUENCE</scope>
    <source>
        <strain evidence="4">PSN309</strain>
    </source>
</reference>
<proteinExistence type="predicted"/>
<dbReference type="PANTHER" id="PTHR48075:SF3">
    <property type="entry name" value="3-HYDROXYACYL-COA DEHYDROGENASE"/>
    <property type="match status" value="1"/>
</dbReference>
<dbReference type="Pfam" id="PF02737">
    <property type="entry name" value="3HCDH_N"/>
    <property type="match status" value="1"/>
</dbReference>
<evidence type="ECO:0000313" key="5">
    <source>
        <dbReference type="Proteomes" id="UP001302126"/>
    </source>
</evidence>
<comment type="caution">
    <text evidence="4">The sequence shown here is derived from an EMBL/GenBank/DDBJ whole genome shotgun (WGS) entry which is preliminary data.</text>
</comment>
<gene>
    <name evidence="4" type="ORF">QBC35DRAFT_77161</name>
</gene>
<dbReference type="InterPro" id="IPR008927">
    <property type="entry name" value="6-PGluconate_DH-like_C_sf"/>
</dbReference>
<dbReference type="Gene3D" id="3.40.50.720">
    <property type="entry name" value="NAD(P)-binding Rossmann-like Domain"/>
    <property type="match status" value="1"/>
</dbReference>
<keyword evidence="5" id="KW-1185">Reference proteome</keyword>
<dbReference type="AlphaFoldDB" id="A0AAN7AFH7"/>
<evidence type="ECO:0000259" key="2">
    <source>
        <dbReference type="Pfam" id="PF00725"/>
    </source>
</evidence>
<dbReference type="GO" id="GO:0070403">
    <property type="term" value="F:NAD+ binding"/>
    <property type="evidence" value="ECO:0007669"/>
    <property type="project" value="InterPro"/>
</dbReference>
<accession>A0AAN7AFH7</accession>
<dbReference type="Proteomes" id="UP001302126">
    <property type="component" value="Unassembled WGS sequence"/>
</dbReference>
<feature type="domain" description="3-hydroxyacyl-CoA dehydrogenase C-terminal" evidence="2">
    <location>
        <begin position="195"/>
        <end position="287"/>
    </location>
</feature>
<evidence type="ECO:0000256" key="1">
    <source>
        <dbReference type="ARBA" id="ARBA00023002"/>
    </source>
</evidence>
<name>A0AAN7AFH7_9PEZI</name>
<reference evidence="4" key="2">
    <citation type="submission" date="2023-05" db="EMBL/GenBank/DDBJ databases">
        <authorList>
            <consortium name="Lawrence Berkeley National Laboratory"/>
            <person name="Steindorff A."/>
            <person name="Hensen N."/>
            <person name="Bonometti L."/>
            <person name="Westerberg I."/>
            <person name="Brannstrom I.O."/>
            <person name="Guillou S."/>
            <person name="Cros-Aarteil S."/>
            <person name="Calhoun S."/>
            <person name="Haridas S."/>
            <person name="Kuo A."/>
            <person name="Mondo S."/>
            <person name="Pangilinan J."/>
            <person name="Riley R."/>
            <person name="Labutti K."/>
            <person name="Andreopoulos B."/>
            <person name="Lipzen A."/>
            <person name="Chen C."/>
            <person name="Yanf M."/>
            <person name="Daum C."/>
            <person name="Ng V."/>
            <person name="Clum A."/>
            <person name="Ohm R."/>
            <person name="Martin F."/>
            <person name="Silar P."/>
            <person name="Natvig D."/>
            <person name="Lalanne C."/>
            <person name="Gautier V."/>
            <person name="Ament-Velasquez S.L."/>
            <person name="Kruys A."/>
            <person name="Hutchinson M.I."/>
            <person name="Powell A.J."/>
            <person name="Barry K."/>
            <person name="Miller A.N."/>
            <person name="Grigoriev I.V."/>
            <person name="Debuchy R."/>
            <person name="Gladieux P."/>
            <person name="Thoren M.H."/>
            <person name="Johannesson H."/>
        </authorList>
    </citation>
    <scope>NUCLEOTIDE SEQUENCE</scope>
    <source>
        <strain evidence="4">PSN309</strain>
    </source>
</reference>
<dbReference type="GO" id="GO:0006631">
    <property type="term" value="P:fatty acid metabolic process"/>
    <property type="evidence" value="ECO:0007669"/>
    <property type="project" value="InterPro"/>
</dbReference>
<dbReference type="InterPro" id="IPR011042">
    <property type="entry name" value="6-blade_b-propeller_TolB-like"/>
</dbReference>
<evidence type="ECO:0008006" key="6">
    <source>
        <dbReference type="Google" id="ProtNLM"/>
    </source>
</evidence>
<dbReference type="InterPro" id="IPR006108">
    <property type="entry name" value="3HC_DH_C"/>
</dbReference>
<dbReference type="Pfam" id="PF00725">
    <property type="entry name" value="3HCDH"/>
    <property type="match status" value="1"/>
</dbReference>
<dbReference type="SUPFAM" id="SSF48179">
    <property type="entry name" value="6-phosphogluconate dehydrogenase C-terminal domain-like"/>
    <property type="match status" value="1"/>
</dbReference>
<dbReference type="SUPFAM" id="SSF63825">
    <property type="entry name" value="YWTD domain"/>
    <property type="match status" value="1"/>
</dbReference>
<dbReference type="InterPro" id="IPR036291">
    <property type="entry name" value="NAD(P)-bd_dom_sf"/>
</dbReference>